<comment type="caution">
    <text evidence="11">The sequence shown here is derived from an EMBL/GenBank/DDBJ whole genome shotgun (WGS) entry which is preliminary data.</text>
</comment>
<feature type="transmembrane region" description="Helical" evidence="10">
    <location>
        <begin position="318"/>
        <end position="339"/>
    </location>
</feature>
<gene>
    <name evidence="11" type="ORF">H9928_06395</name>
</gene>
<dbReference type="Pfam" id="PF01554">
    <property type="entry name" value="MatE"/>
    <property type="match status" value="2"/>
</dbReference>
<dbReference type="AlphaFoldDB" id="A0A948X2A8"/>
<name>A0A948X2A8_9BACT</name>
<evidence type="ECO:0000256" key="8">
    <source>
        <dbReference type="ARBA" id="ARBA00023136"/>
    </source>
</evidence>
<feature type="transmembrane region" description="Helical" evidence="10">
    <location>
        <begin position="138"/>
        <end position="158"/>
    </location>
</feature>
<reference evidence="11" key="1">
    <citation type="journal article" date="2021" name="PeerJ">
        <title>Extensive microbial diversity within the chicken gut microbiome revealed by metagenomics and culture.</title>
        <authorList>
            <person name="Gilroy R."/>
            <person name="Ravi A."/>
            <person name="Getino M."/>
            <person name="Pursley I."/>
            <person name="Horton D.L."/>
            <person name="Alikhan N.F."/>
            <person name="Baker D."/>
            <person name="Gharbi K."/>
            <person name="Hall N."/>
            <person name="Watson M."/>
            <person name="Adriaenssens E.M."/>
            <person name="Foster-Nyarko E."/>
            <person name="Jarju S."/>
            <person name="Secka A."/>
            <person name="Antonio M."/>
            <person name="Oren A."/>
            <person name="Chaudhuri R.R."/>
            <person name="La Ragione R."/>
            <person name="Hildebrand F."/>
            <person name="Pallen M.J."/>
        </authorList>
    </citation>
    <scope>NUCLEOTIDE SEQUENCE</scope>
    <source>
        <strain evidence="11">8470</strain>
    </source>
</reference>
<dbReference type="PANTHER" id="PTHR43823">
    <property type="entry name" value="SPORULATION PROTEIN YKVU"/>
    <property type="match status" value="1"/>
</dbReference>
<dbReference type="GO" id="GO:0015297">
    <property type="term" value="F:antiporter activity"/>
    <property type="evidence" value="ECO:0007669"/>
    <property type="project" value="InterPro"/>
</dbReference>
<evidence type="ECO:0000256" key="4">
    <source>
        <dbReference type="ARBA" id="ARBA00022448"/>
    </source>
</evidence>
<evidence type="ECO:0000313" key="11">
    <source>
        <dbReference type="EMBL" id="MBU3856170.1"/>
    </source>
</evidence>
<dbReference type="Proteomes" id="UP000784286">
    <property type="component" value="Unassembled WGS sequence"/>
</dbReference>
<evidence type="ECO:0000256" key="9">
    <source>
        <dbReference type="ARBA" id="ARBA00023251"/>
    </source>
</evidence>
<evidence type="ECO:0000256" key="5">
    <source>
        <dbReference type="ARBA" id="ARBA00022475"/>
    </source>
</evidence>
<evidence type="ECO:0000256" key="1">
    <source>
        <dbReference type="ARBA" id="ARBA00004651"/>
    </source>
</evidence>
<keyword evidence="9" id="KW-0046">Antibiotic resistance</keyword>
<dbReference type="InterPro" id="IPR002528">
    <property type="entry name" value="MATE_fam"/>
</dbReference>
<feature type="transmembrane region" description="Helical" evidence="10">
    <location>
        <begin position="196"/>
        <end position="218"/>
    </location>
</feature>
<dbReference type="PANTHER" id="PTHR43823:SF3">
    <property type="entry name" value="MULTIDRUG EXPORT PROTEIN MEPA"/>
    <property type="match status" value="1"/>
</dbReference>
<feature type="transmembrane region" description="Helical" evidence="10">
    <location>
        <begin position="170"/>
        <end position="190"/>
    </location>
</feature>
<evidence type="ECO:0000256" key="10">
    <source>
        <dbReference type="SAM" id="Phobius"/>
    </source>
</evidence>
<dbReference type="NCBIfam" id="TIGR00797">
    <property type="entry name" value="matE"/>
    <property type="match status" value="1"/>
</dbReference>
<evidence type="ECO:0000256" key="6">
    <source>
        <dbReference type="ARBA" id="ARBA00022692"/>
    </source>
</evidence>
<protein>
    <recommendedName>
        <fullName evidence="3">Multidrug export protein MepA</fullName>
    </recommendedName>
</protein>
<keyword evidence="4" id="KW-0813">Transport</keyword>
<evidence type="ECO:0000256" key="7">
    <source>
        <dbReference type="ARBA" id="ARBA00022989"/>
    </source>
</evidence>
<evidence type="ECO:0000313" key="12">
    <source>
        <dbReference type="Proteomes" id="UP000784286"/>
    </source>
</evidence>
<feature type="transmembrane region" description="Helical" evidence="10">
    <location>
        <begin position="389"/>
        <end position="412"/>
    </location>
</feature>
<dbReference type="EMBL" id="JAHLFJ010000059">
    <property type="protein sequence ID" value="MBU3856170.1"/>
    <property type="molecule type" value="Genomic_DNA"/>
</dbReference>
<dbReference type="InterPro" id="IPR045070">
    <property type="entry name" value="MATE_MepA-like"/>
</dbReference>
<keyword evidence="8 10" id="KW-0472">Membrane</keyword>
<sequence length="455" mass="49892">METNNPHVLGEAPIGKLLWQYSIPAIIGMTLTSLYNIIDSIFIGHGVGALAISALAITFPLMNLIIAFSTLVGVGGATLSSIRLGQKDRRGAEYILGNVAVMCVVNAIVFGGISLIFLDPILRFFGATEATLAYARDFMQVILAGTPISYVMIGLNNIMRATGYPKKAMLSSMLTVGCNVIFAPIFIFWFDWGIRGAALATILSQFIGMIWVLAHFFSKKSYIRFEKRCFKLRKNIIENVFAIGMSPFVMNVCACCITIFINNSLLKYGGDLSIGAFGILNRIVMLFIMIVMGITMGMQPITGYNYGAQHFARVKQTLRIGITAAVTITTCGFLVGELFPSVFVGMFTTNDELTRQATVALRFGIASFPVVGAQIVITQFFQSIGKAKISIFLSLTRQLLFLLPCLALFPHWYELNGVWLSMPVSDFFAFIAAVLMLAYHFRTRMKNAASTSGIS</sequence>
<feature type="transmembrane region" description="Helical" evidence="10">
    <location>
        <begin position="273"/>
        <end position="297"/>
    </location>
</feature>
<proteinExistence type="inferred from homology"/>
<feature type="transmembrane region" description="Helical" evidence="10">
    <location>
        <begin position="18"/>
        <end position="35"/>
    </location>
</feature>
<comment type="similarity">
    <text evidence="2">Belongs to the multi antimicrobial extrusion (MATE) (TC 2.A.66.1) family. MepA subfamily.</text>
</comment>
<accession>A0A948X2A8</accession>
<evidence type="ECO:0000256" key="2">
    <source>
        <dbReference type="ARBA" id="ARBA00008417"/>
    </source>
</evidence>
<dbReference type="GO" id="GO:0042910">
    <property type="term" value="F:xenobiotic transmembrane transporter activity"/>
    <property type="evidence" value="ECO:0007669"/>
    <property type="project" value="InterPro"/>
</dbReference>
<keyword evidence="5" id="KW-1003">Cell membrane</keyword>
<organism evidence="11 12">
    <name type="scientific">Candidatus Phocaeicola excrementipullorum</name>
    <dbReference type="NCBI Taxonomy" id="2838731"/>
    <lineage>
        <taxon>Bacteria</taxon>
        <taxon>Pseudomonadati</taxon>
        <taxon>Bacteroidota</taxon>
        <taxon>Bacteroidia</taxon>
        <taxon>Bacteroidales</taxon>
        <taxon>Bacteroidaceae</taxon>
        <taxon>Phocaeicola</taxon>
    </lineage>
</organism>
<dbReference type="InterPro" id="IPR051327">
    <property type="entry name" value="MATE_MepA_subfamily"/>
</dbReference>
<dbReference type="GO" id="GO:0005886">
    <property type="term" value="C:plasma membrane"/>
    <property type="evidence" value="ECO:0007669"/>
    <property type="project" value="UniProtKB-SubCell"/>
</dbReference>
<feature type="transmembrane region" description="Helical" evidence="10">
    <location>
        <begin position="239"/>
        <end position="261"/>
    </location>
</feature>
<dbReference type="GO" id="GO:0046677">
    <property type="term" value="P:response to antibiotic"/>
    <property type="evidence" value="ECO:0007669"/>
    <property type="project" value="UniProtKB-KW"/>
</dbReference>
<evidence type="ECO:0000256" key="3">
    <source>
        <dbReference type="ARBA" id="ARBA00022106"/>
    </source>
</evidence>
<feature type="transmembrane region" description="Helical" evidence="10">
    <location>
        <begin position="94"/>
        <end position="118"/>
    </location>
</feature>
<feature type="transmembrane region" description="Helical" evidence="10">
    <location>
        <begin position="359"/>
        <end position="377"/>
    </location>
</feature>
<keyword evidence="6 10" id="KW-0812">Transmembrane</keyword>
<keyword evidence="7 10" id="KW-1133">Transmembrane helix</keyword>
<dbReference type="CDD" id="cd13143">
    <property type="entry name" value="MATE_MepA_like"/>
    <property type="match status" value="1"/>
</dbReference>
<comment type="subcellular location">
    <subcellularLocation>
        <location evidence="1">Cell membrane</location>
        <topology evidence="1">Multi-pass membrane protein</topology>
    </subcellularLocation>
</comment>
<dbReference type="InterPro" id="IPR048279">
    <property type="entry name" value="MdtK-like"/>
</dbReference>
<reference evidence="11" key="2">
    <citation type="submission" date="2021-04" db="EMBL/GenBank/DDBJ databases">
        <authorList>
            <person name="Gilroy R."/>
        </authorList>
    </citation>
    <scope>NUCLEOTIDE SEQUENCE</scope>
    <source>
        <strain evidence="11">8470</strain>
    </source>
</reference>
<feature type="transmembrane region" description="Helical" evidence="10">
    <location>
        <begin position="418"/>
        <end position="439"/>
    </location>
</feature>
<dbReference type="PIRSF" id="PIRSF006603">
    <property type="entry name" value="DinF"/>
    <property type="match status" value="1"/>
</dbReference>